<evidence type="ECO:0000313" key="10">
    <source>
        <dbReference type="Proteomes" id="UP000239480"/>
    </source>
</evidence>
<dbReference type="InterPro" id="IPR007627">
    <property type="entry name" value="RNA_pol_sigma70_r2"/>
</dbReference>
<keyword evidence="10" id="KW-1185">Reference proteome</keyword>
<keyword evidence="4 6" id="KW-0238">DNA-binding</keyword>
<evidence type="ECO:0000256" key="2">
    <source>
        <dbReference type="ARBA" id="ARBA00023015"/>
    </source>
</evidence>
<dbReference type="SUPFAM" id="SSF88659">
    <property type="entry name" value="Sigma3 and sigma4 domains of RNA polymerase sigma factors"/>
    <property type="match status" value="1"/>
</dbReference>
<dbReference type="Proteomes" id="UP000239480">
    <property type="component" value="Unassembled WGS sequence"/>
</dbReference>
<dbReference type="EMBL" id="PVTD01000006">
    <property type="protein sequence ID" value="PRY22540.1"/>
    <property type="molecule type" value="Genomic_DNA"/>
</dbReference>
<keyword evidence="3 6" id="KW-0731">Sigma factor</keyword>
<dbReference type="InterPro" id="IPR013325">
    <property type="entry name" value="RNA_pol_sigma_r2"/>
</dbReference>
<dbReference type="Gene3D" id="1.10.10.10">
    <property type="entry name" value="Winged helix-like DNA-binding domain superfamily/Winged helix DNA-binding domain"/>
    <property type="match status" value="1"/>
</dbReference>
<dbReference type="AlphaFoldDB" id="A0A2T0RN42"/>
<comment type="caution">
    <text evidence="9">The sequence shown here is derived from an EMBL/GenBank/DDBJ whole genome shotgun (WGS) entry which is preliminary data.</text>
</comment>
<dbReference type="CDD" id="cd06171">
    <property type="entry name" value="Sigma70_r4"/>
    <property type="match status" value="1"/>
</dbReference>
<dbReference type="InterPro" id="IPR014284">
    <property type="entry name" value="RNA_pol_sigma-70_dom"/>
</dbReference>
<reference evidence="9 10" key="1">
    <citation type="submission" date="2018-03" db="EMBL/GenBank/DDBJ databases">
        <title>Genomic Encyclopedia of Archaeal and Bacterial Type Strains, Phase II (KMG-II): from individual species to whole genera.</title>
        <authorList>
            <person name="Goeker M."/>
        </authorList>
    </citation>
    <scope>NUCLEOTIDE SEQUENCE [LARGE SCALE GENOMIC DNA]</scope>
    <source>
        <strain evidence="9 10">DSM 29328</strain>
    </source>
</reference>
<dbReference type="NCBIfam" id="TIGR02937">
    <property type="entry name" value="sigma70-ECF"/>
    <property type="match status" value="1"/>
</dbReference>
<evidence type="ECO:0000256" key="1">
    <source>
        <dbReference type="ARBA" id="ARBA00010641"/>
    </source>
</evidence>
<evidence type="ECO:0000259" key="7">
    <source>
        <dbReference type="Pfam" id="PF04542"/>
    </source>
</evidence>
<dbReference type="Pfam" id="PF04542">
    <property type="entry name" value="Sigma70_r2"/>
    <property type="match status" value="1"/>
</dbReference>
<dbReference type="PANTHER" id="PTHR43133">
    <property type="entry name" value="RNA POLYMERASE ECF-TYPE SIGMA FACTO"/>
    <property type="match status" value="1"/>
</dbReference>
<proteinExistence type="inferred from homology"/>
<dbReference type="Gene3D" id="1.10.1740.10">
    <property type="match status" value="1"/>
</dbReference>
<evidence type="ECO:0000256" key="3">
    <source>
        <dbReference type="ARBA" id="ARBA00023082"/>
    </source>
</evidence>
<feature type="domain" description="RNA polymerase sigma-70 region 2" evidence="7">
    <location>
        <begin position="104"/>
        <end position="172"/>
    </location>
</feature>
<evidence type="ECO:0000256" key="4">
    <source>
        <dbReference type="ARBA" id="ARBA00023125"/>
    </source>
</evidence>
<evidence type="ECO:0000256" key="6">
    <source>
        <dbReference type="RuleBase" id="RU000716"/>
    </source>
</evidence>
<organism evidence="9 10">
    <name type="scientific">Aliiruegeria haliotis</name>
    <dbReference type="NCBI Taxonomy" id="1280846"/>
    <lineage>
        <taxon>Bacteria</taxon>
        <taxon>Pseudomonadati</taxon>
        <taxon>Pseudomonadota</taxon>
        <taxon>Alphaproteobacteria</taxon>
        <taxon>Rhodobacterales</taxon>
        <taxon>Roseobacteraceae</taxon>
        <taxon>Aliiruegeria</taxon>
    </lineage>
</organism>
<dbReference type="PANTHER" id="PTHR43133:SF62">
    <property type="entry name" value="RNA POLYMERASE SIGMA FACTOR SIGZ"/>
    <property type="match status" value="1"/>
</dbReference>
<evidence type="ECO:0000313" key="9">
    <source>
        <dbReference type="EMBL" id="PRY22540.1"/>
    </source>
</evidence>
<dbReference type="InterPro" id="IPR013249">
    <property type="entry name" value="RNA_pol_sigma70_r4_t2"/>
</dbReference>
<keyword evidence="5 6" id="KW-0804">Transcription</keyword>
<keyword evidence="2 6" id="KW-0805">Transcription regulation</keyword>
<gene>
    <name evidence="9" type="ORF">CLV78_10680</name>
</gene>
<dbReference type="PROSITE" id="PS01063">
    <property type="entry name" value="SIGMA70_ECF"/>
    <property type="match status" value="1"/>
</dbReference>
<dbReference type="GO" id="GO:0006352">
    <property type="term" value="P:DNA-templated transcription initiation"/>
    <property type="evidence" value="ECO:0007669"/>
    <property type="project" value="InterPro"/>
</dbReference>
<dbReference type="InterPro" id="IPR036388">
    <property type="entry name" value="WH-like_DNA-bd_sf"/>
</dbReference>
<dbReference type="InterPro" id="IPR000838">
    <property type="entry name" value="RNA_pol_sigma70_ECF_CS"/>
</dbReference>
<comment type="similarity">
    <text evidence="1 6">Belongs to the sigma-70 factor family. ECF subfamily.</text>
</comment>
<dbReference type="GO" id="GO:0003677">
    <property type="term" value="F:DNA binding"/>
    <property type="evidence" value="ECO:0007669"/>
    <property type="project" value="UniProtKB-KW"/>
</dbReference>
<evidence type="ECO:0000259" key="8">
    <source>
        <dbReference type="Pfam" id="PF08281"/>
    </source>
</evidence>
<dbReference type="InterPro" id="IPR013324">
    <property type="entry name" value="RNA_pol_sigma_r3/r4-like"/>
</dbReference>
<dbReference type="GO" id="GO:0016987">
    <property type="term" value="F:sigma factor activity"/>
    <property type="evidence" value="ECO:0007669"/>
    <property type="project" value="UniProtKB-KW"/>
</dbReference>
<accession>A0A2T0RN42</accession>
<evidence type="ECO:0000256" key="5">
    <source>
        <dbReference type="ARBA" id="ARBA00023163"/>
    </source>
</evidence>
<sequence length="259" mass="29346">MFASIPLQAGVPFPGSNQRPLLPHTALSPVRIFFRGIFDPVGMMHRNAVMFTQTLDFANATALNSEGSNGSVERVTQPAVDISAETAWMIAVRDDRCRESFGALFDHFAPRLKGFVMRSGTSAEHAEEIVQDVMLTVWRKASYFDPHRAQVSAWIYQIARNRHIDILRKEKRPIPEALKEEPDAEPDAGQILALEQETQELKLAISRLNDDQRTLIEKAYLGELSHQEIQKQTGLPLGTVKSRIRLGLERLRHELRELR</sequence>
<protein>
    <recommendedName>
        <fullName evidence="6">RNA polymerase sigma factor</fullName>
    </recommendedName>
</protein>
<feature type="domain" description="RNA polymerase sigma factor 70 region 4 type 2" evidence="8">
    <location>
        <begin position="199"/>
        <end position="251"/>
    </location>
</feature>
<dbReference type="InterPro" id="IPR039425">
    <property type="entry name" value="RNA_pol_sigma-70-like"/>
</dbReference>
<dbReference type="SUPFAM" id="SSF88946">
    <property type="entry name" value="Sigma2 domain of RNA polymerase sigma factors"/>
    <property type="match status" value="1"/>
</dbReference>
<name>A0A2T0RN42_9RHOB</name>
<dbReference type="Pfam" id="PF08281">
    <property type="entry name" value="Sigma70_r4_2"/>
    <property type="match status" value="1"/>
</dbReference>